<dbReference type="AlphaFoldDB" id="A0A336MKV2"/>
<dbReference type="PRINTS" id="PR01415">
    <property type="entry name" value="ANKYRIN"/>
</dbReference>
<gene>
    <name evidence="5" type="primary">CSON001384</name>
    <name evidence="4" type="synonym">CSON001140</name>
</gene>
<reference evidence="4" key="1">
    <citation type="submission" date="2018-04" db="EMBL/GenBank/DDBJ databases">
        <authorList>
            <person name="Go L.Y."/>
            <person name="Mitchell J.A."/>
        </authorList>
    </citation>
    <scope>NUCLEOTIDE SEQUENCE</scope>
    <source>
        <tissue evidence="4">Whole organism</tissue>
    </source>
</reference>
<dbReference type="Pfam" id="PF12796">
    <property type="entry name" value="Ank_2"/>
    <property type="match status" value="1"/>
</dbReference>
<evidence type="ECO:0000256" key="3">
    <source>
        <dbReference type="PROSITE-ProRule" id="PRU00023"/>
    </source>
</evidence>
<dbReference type="EMBL" id="UFQS01001201">
    <property type="protein sequence ID" value="SSX09708.1"/>
    <property type="molecule type" value="Genomic_DNA"/>
</dbReference>
<dbReference type="InterPro" id="IPR036770">
    <property type="entry name" value="Ankyrin_rpt-contain_sf"/>
</dbReference>
<dbReference type="SUPFAM" id="SSF48403">
    <property type="entry name" value="Ankyrin repeat"/>
    <property type="match status" value="1"/>
</dbReference>
<evidence type="ECO:0000256" key="2">
    <source>
        <dbReference type="ARBA" id="ARBA00023043"/>
    </source>
</evidence>
<evidence type="ECO:0000256" key="1">
    <source>
        <dbReference type="ARBA" id="ARBA00022737"/>
    </source>
</evidence>
<feature type="repeat" description="ANK" evidence="3">
    <location>
        <begin position="82"/>
        <end position="114"/>
    </location>
</feature>
<dbReference type="VEuPathDB" id="VectorBase:CSON001384"/>
<dbReference type="SMART" id="SM00248">
    <property type="entry name" value="ANK"/>
    <property type="match status" value="4"/>
</dbReference>
<evidence type="ECO:0000313" key="5">
    <source>
        <dbReference type="EMBL" id="SSX29483.1"/>
    </source>
</evidence>
<protein>
    <submittedName>
        <fullName evidence="4">CSON001140 protein</fullName>
    </submittedName>
    <submittedName>
        <fullName evidence="5">CSON001384 protein</fullName>
    </submittedName>
</protein>
<keyword evidence="2 3" id="KW-0040">ANK repeat</keyword>
<dbReference type="PANTHER" id="PTHR24198">
    <property type="entry name" value="ANKYRIN REPEAT AND PROTEIN KINASE DOMAIN-CONTAINING PROTEIN"/>
    <property type="match status" value="1"/>
</dbReference>
<sequence length="216" mass="24371">MSDIDSDEEKDQLSELQKLSSKIPRGMFVSGWDDENDLIETEENPHETQEKELLWAATEDKIEIVEKILNDHPELVNVRDRDGYTPLHKACYNNNYEMAQLLLRFNADIEAQTEMEWTPLHSAAKWNNAKLVALLLQHGANINALSEGNNTPLHVATTVSSCRDTLIELFMNDELNPGLLNSSDETAAQIAKRTGLSYAFFEMVKPGLDPKIGMLD</sequence>
<dbReference type="PANTHER" id="PTHR24198:SF165">
    <property type="entry name" value="ANKYRIN REPEAT-CONTAINING PROTEIN-RELATED"/>
    <property type="match status" value="1"/>
</dbReference>
<dbReference type="VEuPathDB" id="VectorBase:CSON001140"/>
<organism evidence="5">
    <name type="scientific">Culicoides sonorensis</name>
    <name type="common">Biting midge</name>
    <dbReference type="NCBI Taxonomy" id="179676"/>
    <lineage>
        <taxon>Eukaryota</taxon>
        <taxon>Metazoa</taxon>
        <taxon>Ecdysozoa</taxon>
        <taxon>Arthropoda</taxon>
        <taxon>Hexapoda</taxon>
        <taxon>Insecta</taxon>
        <taxon>Pterygota</taxon>
        <taxon>Neoptera</taxon>
        <taxon>Endopterygota</taxon>
        <taxon>Diptera</taxon>
        <taxon>Nematocera</taxon>
        <taxon>Chironomoidea</taxon>
        <taxon>Ceratopogonidae</taxon>
        <taxon>Ceratopogoninae</taxon>
        <taxon>Culicoides</taxon>
        <taxon>Monoculicoides</taxon>
    </lineage>
</organism>
<evidence type="ECO:0000313" key="4">
    <source>
        <dbReference type="EMBL" id="SSX09427.1"/>
    </source>
</evidence>
<dbReference type="EMBL" id="UFQT01001175">
    <property type="protein sequence ID" value="SSX29327.1"/>
    <property type="molecule type" value="Genomic_DNA"/>
</dbReference>
<dbReference type="EMBL" id="UFQS01001175">
    <property type="protein sequence ID" value="SSX09427.1"/>
    <property type="molecule type" value="Genomic_DNA"/>
</dbReference>
<dbReference type="PROSITE" id="PS50297">
    <property type="entry name" value="ANK_REP_REGION"/>
    <property type="match status" value="2"/>
</dbReference>
<proteinExistence type="predicted"/>
<reference evidence="5" key="2">
    <citation type="submission" date="2018-07" db="EMBL/GenBank/DDBJ databases">
        <authorList>
            <person name="Quirk P.G."/>
            <person name="Krulwich T.A."/>
        </authorList>
    </citation>
    <scope>NUCLEOTIDE SEQUENCE</scope>
</reference>
<dbReference type="PROSITE" id="PS50088">
    <property type="entry name" value="ANK_REPEAT"/>
    <property type="match status" value="2"/>
</dbReference>
<dbReference type="InterPro" id="IPR002110">
    <property type="entry name" value="Ankyrin_rpt"/>
</dbReference>
<keyword evidence="1" id="KW-0677">Repeat</keyword>
<feature type="repeat" description="ANK" evidence="3">
    <location>
        <begin position="115"/>
        <end position="147"/>
    </location>
</feature>
<accession>A0A336MKV2</accession>
<dbReference type="OMA" id="NRYVKPD"/>
<dbReference type="Gene3D" id="1.25.40.20">
    <property type="entry name" value="Ankyrin repeat-containing domain"/>
    <property type="match status" value="1"/>
</dbReference>
<name>A0A336MKV2_CULSO</name>
<dbReference type="EMBL" id="UFQT01001201">
    <property type="protein sequence ID" value="SSX29483.1"/>
    <property type="molecule type" value="Genomic_DNA"/>
</dbReference>